<protein>
    <recommendedName>
        <fullName evidence="2">DUF5658 domain-containing protein</fullName>
    </recommendedName>
</protein>
<feature type="transmembrane region" description="Helical" evidence="1">
    <location>
        <begin position="112"/>
        <end position="135"/>
    </location>
</feature>
<keyword evidence="1" id="KW-0472">Membrane</keyword>
<evidence type="ECO:0000313" key="3">
    <source>
        <dbReference type="EMBL" id="MBJ7610109.1"/>
    </source>
</evidence>
<gene>
    <name evidence="3" type="ORF">JF887_11865</name>
</gene>
<organism evidence="3 4">
    <name type="scientific">Candidatus Amunia macphersoniae</name>
    <dbReference type="NCBI Taxonomy" id="3127014"/>
    <lineage>
        <taxon>Bacteria</taxon>
        <taxon>Bacillati</taxon>
        <taxon>Candidatus Dormiibacterota</taxon>
        <taxon>Candidatus Dormibacteria</taxon>
        <taxon>Candidatus Aeolococcales</taxon>
        <taxon>Candidatus Aeolococcaceae</taxon>
        <taxon>Candidatus Amunia</taxon>
    </lineage>
</organism>
<evidence type="ECO:0000259" key="2">
    <source>
        <dbReference type="Pfam" id="PF18902"/>
    </source>
</evidence>
<dbReference type="InterPro" id="IPR043717">
    <property type="entry name" value="DUF5658"/>
</dbReference>
<feature type="domain" description="DUF5658" evidence="2">
    <location>
        <begin position="49"/>
        <end position="124"/>
    </location>
</feature>
<feature type="transmembrane region" description="Helical" evidence="1">
    <location>
        <begin position="86"/>
        <end position="105"/>
    </location>
</feature>
<accession>A0A934KGF8</accession>
<dbReference type="AlphaFoldDB" id="A0A934KGF8"/>
<sequence length="137" mass="14878">MSTGTDLERRVRRVGVGTVELLAEPRLDGSLETLKANLQNRVCVLLMLILLAAQAADIATTYRALANNRYVEENPLFSVLLSRSPLAAYTVKLLTIGWLMLFAMSNLRGRRIVAGLGIAAALSLTAPLLNFALLLRG</sequence>
<proteinExistence type="predicted"/>
<dbReference type="Proteomes" id="UP000614410">
    <property type="component" value="Unassembled WGS sequence"/>
</dbReference>
<keyword evidence="1" id="KW-1133">Transmembrane helix</keyword>
<feature type="transmembrane region" description="Helical" evidence="1">
    <location>
        <begin position="42"/>
        <end position="66"/>
    </location>
</feature>
<name>A0A934KGF8_9BACT</name>
<reference evidence="3 4" key="1">
    <citation type="submission" date="2020-10" db="EMBL/GenBank/DDBJ databases">
        <title>Ca. Dormibacterota MAGs.</title>
        <authorList>
            <person name="Montgomery K."/>
        </authorList>
    </citation>
    <scope>NUCLEOTIDE SEQUENCE [LARGE SCALE GENOMIC DNA]</scope>
    <source>
        <strain evidence="3">Mitchell_Peninsula_5</strain>
    </source>
</reference>
<evidence type="ECO:0000256" key="1">
    <source>
        <dbReference type="SAM" id="Phobius"/>
    </source>
</evidence>
<dbReference type="Pfam" id="PF18902">
    <property type="entry name" value="DUF5658"/>
    <property type="match status" value="1"/>
</dbReference>
<keyword evidence="1" id="KW-0812">Transmembrane</keyword>
<dbReference type="EMBL" id="JAEKNN010000056">
    <property type="protein sequence ID" value="MBJ7610109.1"/>
    <property type="molecule type" value="Genomic_DNA"/>
</dbReference>
<evidence type="ECO:0000313" key="4">
    <source>
        <dbReference type="Proteomes" id="UP000614410"/>
    </source>
</evidence>
<comment type="caution">
    <text evidence="3">The sequence shown here is derived from an EMBL/GenBank/DDBJ whole genome shotgun (WGS) entry which is preliminary data.</text>
</comment>